<evidence type="ECO:0000256" key="1">
    <source>
        <dbReference type="SAM" id="SignalP"/>
    </source>
</evidence>
<dbReference type="AlphaFoldDB" id="A0A934RZ68"/>
<dbReference type="Gene3D" id="3.20.20.100">
    <property type="entry name" value="NADP-dependent oxidoreductase domain"/>
    <property type="match status" value="1"/>
</dbReference>
<feature type="chain" id="PRO_5037257259" evidence="1">
    <location>
        <begin position="26"/>
        <end position="341"/>
    </location>
</feature>
<organism evidence="3 4">
    <name type="scientific">Pelagicoccus mobilis</name>
    <dbReference type="NCBI Taxonomy" id="415221"/>
    <lineage>
        <taxon>Bacteria</taxon>
        <taxon>Pseudomonadati</taxon>
        <taxon>Verrucomicrobiota</taxon>
        <taxon>Opitutia</taxon>
        <taxon>Puniceicoccales</taxon>
        <taxon>Pelagicoccaceae</taxon>
        <taxon>Pelagicoccus</taxon>
    </lineage>
</organism>
<feature type="domain" description="NADP-dependent oxidoreductase" evidence="2">
    <location>
        <begin position="53"/>
        <end position="317"/>
    </location>
</feature>
<dbReference type="SUPFAM" id="SSF51430">
    <property type="entry name" value="NAD(P)-linked oxidoreductase"/>
    <property type="match status" value="1"/>
</dbReference>
<keyword evidence="1" id="KW-0732">Signal</keyword>
<dbReference type="CDD" id="cd19100">
    <property type="entry name" value="AKR_unchar"/>
    <property type="match status" value="1"/>
</dbReference>
<feature type="signal peptide" evidence="1">
    <location>
        <begin position="1"/>
        <end position="25"/>
    </location>
</feature>
<accession>A0A934RZ68</accession>
<dbReference type="Proteomes" id="UP000617628">
    <property type="component" value="Unassembled WGS sequence"/>
</dbReference>
<evidence type="ECO:0000259" key="2">
    <source>
        <dbReference type="Pfam" id="PF00248"/>
    </source>
</evidence>
<dbReference type="PROSITE" id="PS51318">
    <property type="entry name" value="TAT"/>
    <property type="match status" value="1"/>
</dbReference>
<dbReference type="InterPro" id="IPR023210">
    <property type="entry name" value="NADP_OxRdtase_dom"/>
</dbReference>
<reference evidence="3" key="1">
    <citation type="submission" date="2021-01" db="EMBL/GenBank/DDBJ databases">
        <title>Modified the classification status of verrucomicrobia.</title>
        <authorList>
            <person name="Feng X."/>
        </authorList>
    </citation>
    <scope>NUCLEOTIDE SEQUENCE</scope>
    <source>
        <strain evidence="3">KCTC 13126</strain>
    </source>
</reference>
<comment type="caution">
    <text evidence="3">The sequence shown here is derived from an EMBL/GenBank/DDBJ whole genome shotgun (WGS) entry which is preliminary data.</text>
</comment>
<dbReference type="RefSeq" id="WP_200357242.1">
    <property type="nucleotide sequence ID" value="NZ_JAENIL010000039.1"/>
</dbReference>
<dbReference type="PANTHER" id="PTHR43312">
    <property type="entry name" value="D-THREO-ALDOSE 1-DEHYDROGENASE"/>
    <property type="match status" value="1"/>
</dbReference>
<dbReference type="InterPro" id="IPR006311">
    <property type="entry name" value="TAT_signal"/>
</dbReference>
<name>A0A934RZ68_9BACT</name>
<protein>
    <submittedName>
        <fullName evidence="3">Aldo/keto reductase</fullName>
    </submittedName>
</protein>
<sequence length="341" mass="38679">MTDSRRAFIKKSAKLAALAPMLSWAAASQESDSLGNVLPMRKLTRDGERVTSLCLGGYHLGFTENAKEAEAMVERSMELGIRFFDNARKYHGGRSEEYMGRFLTPKYREKIFLMSKAPDRTAEGVRRQLDETLKALKTDYLDLWQIHALQTPKDVDNRMRDGVLEVFLEAKAQGKVRYIGFTGHRNPKTHLHFLEFLDKRGLLLDTCQMPLNVCDPSFESFEKHVLPVLLEKEYGVIAMKTMAGGSMMGGRIDTTPQDIRTKDIPDVVAKTDLTLANLHQYVYSLPISSLCTGCRKLHEIEENVAVLQNLKDLSETDKERLIEIAKPYAGLIVENYKRVFA</sequence>
<evidence type="ECO:0000313" key="4">
    <source>
        <dbReference type="Proteomes" id="UP000617628"/>
    </source>
</evidence>
<evidence type="ECO:0000313" key="3">
    <source>
        <dbReference type="EMBL" id="MBK1879028.1"/>
    </source>
</evidence>
<dbReference type="EMBL" id="JAENIL010000039">
    <property type="protein sequence ID" value="MBK1879028.1"/>
    <property type="molecule type" value="Genomic_DNA"/>
</dbReference>
<dbReference type="InterPro" id="IPR036812">
    <property type="entry name" value="NAD(P)_OxRdtase_dom_sf"/>
</dbReference>
<gene>
    <name evidence="3" type="ORF">JIN87_19240</name>
</gene>
<proteinExistence type="predicted"/>
<keyword evidence="4" id="KW-1185">Reference proteome</keyword>
<dbReference type="InterPro" id="IPR053135">
    <property type="entry name" value="AKR2_Oxidoreductase"/>
</dbReference>
<dbReference type="PANTHER" id="PTHR43312:SF1">
    <property type="entry name" value="NADP-DEPENDENT OXIDOREDUCTASE DOMAIN-CONTAINING PROTEIN"/>
    <property type="match status" value="1"/>
</dbReference>
<dbReference type="Pfam" id="PF00248">
    <property type="entry name" value="Aldo_ket_red"/>
    <property type="match status" value="1"/>
</dbReference>